<evidence type="ECO:0000256" key="2">
    <source>
        <dbReference type="SAM" id="Phobius"/>
    </source>
</evidence>
<evidence type="ECO:0000256" key="1">
    <source>
        <dbReference type="SAM" id="MobiDB-lite"/>
    </source>
</evidence>
<dbReference type="Proteomes" id="UP001344447">
    <property type="component" value="Unassembled WGS sequence"/>
</dbReference>
<keyword evidence="4" id="KW-1185">Reference proteome</keyword>
<comment type="caution">
    <text evidence="3">The sequence shown here is derived from an EMBL/GenBank/DDBJ whole genome shotgun (WGS) entry which is preliminary data.</text>
</comment>
<dbReference type="PANTHER" id="PTHR40135">
    <property type="entry name" value="MITOCHONDRIAL PHOSPHATE CARRIER PROTEIN"/>
    <property type="match status" value="1"/>
</dbReference>
<evidence type="ECO:0000313" key="3">
    <source>
        <dbReference type="EMBL" id="KAK5575381.1"/>
    </source>
</evidence>
<evidence type="ECO:0000313" key="4">
    <source>
        <dbReference type="Proteomes" id="UP001344447"/>
    </source>
</evidence>
<feature type="compositionally biased region" description="Polar residues" evidence="1">
    <location>
        <begin position="87"/>
        <end position="97"/>
    </location>
</feature>
<dbReference type="AlphaFoldDB" id="A0AAN7TT06"/>
<sequence>MVLSKFPIVSRNLPLVNLAIATTALGFQVAVLYPWHLTIDDSHKNLIKKMEEHERLLKGGGGGVIGDTAIIDNRAANPNQQPQKPPSLTTINSTVPT</sequence>
<feature type="transmembrane region" description="Helical" evidence="2">
    <location>
        <begin position="12"/>
        <end position="35"/>
    </location>
</feature>
<dbReference type="PANTHER" id="PTHR40135:SF1">
    <property type="entry name" value="MITOCHONDRIAL PHOSPHATE CARRIER PROTEIN"/>
    <property type="match status" value="1"/>
</dbReference>
<keyword evidence="2" id="KW-0472">Membrane</keyword>
<dbReference type="EMBL" id="JAVFKY010000006">
    <property type="protein sequence ID" value="KAK5575381.1"/>
    <property type="molecule type" value="Genomic_DNA"/>
</dbReference>
<keyword evidence="2" id="KW-0812">Transmembrane</keyword>
<gene>
    <name evidence="3" type="ORF">RB653_010641</name>
</gene>
<name>A0AAN7TT06_9MYCE</name>
<accession>A0AAN7TT06</accession>
<organism evidence="3 4">
    <name type="scientific">Dictyostelium firmibasis</name>
    <dbReference type="NCBI Taxonomy" id="79012"/>
    <lineage>
        <taxon>Eukaryota</taxon>
        <taxon>Amoebozoa</taxon>
        <taxon>Evosea</taxon>
        <taxon>Eumycetozoa</taxon>
        <taxon>Dictyostelia</taxon>
        <taxon>Dictyosteliales</taxon>
        <taxon>Dictyosteliaceae</taxon>
        <taxon>Dictyostelium</taxon>
    </lineage>
</organism>
<proteinExistence type="predicted"/>
<reference evidence="3 4" key="1">
    <citation type="submission" date="2023-11" db="EMBL/GenBank/DDBJ databases">
        <title>Dfirmibasis_genome.</title>
        <authorList>
            <person name="Edelbroek B."/>
            <person name="Kjellin J."/>
            <person name="Jerlstrom-Hultqvist J."/>
            <person name="Soderbom F."/>
        </authorList>
    </citation>
    <scope>NUCLEOTIDE SEQUENCE [LARGE SCALE GENOMIC DNA]</scope>
    <source>
        <strain evidence="3 4">TNS-C-14</strain>
    </source>
</reference>
<keyword evidence="2" id="KW-1133">Transmembrane helix</keyword>
<feature type="region of interest" description="Disordered" evidence="1">
    <location>
        <begin position="75"/>
        <end position="97"/>
    </location>
</feature>
<protein>
    <submittedName>
        <fullName evidence="3">Uncharacterized protein</fullName>
    </submittedName>
</protein>